<evidence type="ECO:0000256" key="1">
    <source>
        <dbReference type="ARBA" id="ARBA00000798"/>
    </source>
</evidence>
<feature type="domain" description="PLD phosphodiesterase" evidence="7">
    <location>
        <begin position="132"/>
        <end position="159"/>
    </location>
</feature>
<dbReference type="AlphaFoldDB" id="A0A2I7N3U5"/>
<dbReference type="CDD" id="cd09170">
    <property type="entry name" value="PLDc_Nuc"/>
    <property type="match status" value="1"/>
</dbReference>
<dbReference type="Proteomes" id="UP000236655">
    <property type="component" value="Chromosome"/>
</dbReference>
<evidence type="ECO:0000256" key="2">
    <source>
        <dbReference type="ARBA" id="ARBA00008664"/>
    </source>
</evidence>
<organism evidence="8 9">
    <name type="scientific">Aquella oligotrophica</name>
    <dbReference type="NCBI Taxonomy" id="2067065"/>
    <lineage>
        <taxon>Bacteria</taxon>
        <taxon>Pseudomonadati</taxon>
        <taxon>Pseudomonadota</taxon>
        <taxon>Betaproteobacteria</taxon>
        <taxon>Neisseriales</taxon>
        <taxon>Neisseriaceae</taxon>
        <taxon>Aquella</taxon>
    </lineage>
</organism>
<keyword evidence="9" id="KW-1185">Reference proteome</keyword>
<dbReference type="GO" id="GO:0016042">
    <property type="term" value="P:lipid catabolic process"/>
    <property type="evidence" value="ECO:0007669"/>
    <property type="project" value="UniProtKB-KW"/>
</dbReference>
<comment type="catalytic activity">
    <reaction evidence="1">
        <text>a 1,2-diacyl-sn-glycero-3-phosphocholine + H2O = a 1,2-diacyl-sn-glycero-3-phosphate + choline + H(+)</text>
        <dbReference type="Rhea" id="RHEA:14445"/>
        <dbReference type="ChEBI" id="CHEBI:15354"/>
        <dbReference type="ChEBI" id="CHEBI:15377"/>
        <dbReference type="ChEBI" id="CHEBI:15378"/>
        <dbReference type="ChEBI" id="CHEBI:57643"/>
        <dbReference type="ChEBI" id="CHEBI:58608"/>
        <dbReference type="EC" id="3.1.4.4"/>
    </reaction>
</comment>
<evidence type="ECO:0000259" key="7">
    <source>
        <dbReference type="PROSITE" id="PS50035"/>
    </source>
</evidence>
<sequence>MRNKKYWLIILISAIIGLVFARDDILNQFEQLFGHSGSPHPTVVNATGTIEVAFSPNNGGTATIVKAVNEAKQTILVSAYSFTSKDIANSLLDAKKRGVTVKLILDKSQVSQKYSSSTFFANQGFDMRIDVKHAIYHDKVMIIDDKTVITGSFNFTKAAETKNAENLLVIRDNPELAKLYTQDWWFNWQQAVSRDEFFANYKTKSKRNNDDE</sequence>
<dbReference type="RefSeq" id="WP_102950413.1">
    <property type="nucleotide sequence ID" value="NZ_CP024847.1"/>
</dbReference>
<evidence type="ECO:0000313" key="8">
    <source>
        <dbReference type="EMBL" id="AUR51113.1"/>
    </source>
</evidence>
<evidence type="ECO:0000313" key="9">
    <source>
        <dbReference type="Proteomes" id="UP000236655"/>
    </source>
</evidence>
<dbReference type="InterPro" id="IPR001736">
    <property type="entry name" value="PLipase_D/transphosphatidylase"/>
</dbReference>
<protein>
    <recommendedName>
        <fullName evidence="3">phospholipase D</fullName>
        <ecNumber evidence="3">3.1.4.4</ecNumber>
    </recommendedName>
</protein>
<dbReference type="SUPFAM" id="SSF56024">
    <property type="entry name" value="Phospholipase D/nuclease"/>
    <property type="match status" value="1"/>
</dbReference>
<keyword evidence="5" id="KW-0442">Lipid degradation</keyword>
<dbReference type="InterPro" id="IPR025202">
    <property type="entry name" value="PLD-like_dom"/>
</dbReference>
<dbReference type="OrthoDB" id="5294698at2"/>
<proteinExistence type="inferred from homology"/>
<dbReference type="KEGG" id="nba:CUN60_01915"/>
<keyword evidence="4" id="KW-0378">Hydrolase</keyword>
<dbReference type="EC" id="3.1.4.4" evidence="3"/>
<dbReference type="Gene3D" id="3.30.870.10">
    <property type="entry name" value="Endonuclease Chain A"/>
    <property type="match status" value="1"/>
</dbReference>
<dbReference type="InterPro" id="IPR051406">
    <property type="entry name" value="PLD_domain"/>
</dbReference>
<dbReference type="PANTHER" id="PTHR43856:SF1">
    <property type="entry name" value="MITOCHONDRIAL CARDIOLIPIN HYDROLASE"/>
    <property type="match status" value="1"/>
</dbReference>
<dbReference type="PROSITE" id="PS50035">
    <property type="entry name" value="PLD"/>
    <property type="match status" value="1"/>
</dbReference>
<dbReference type="GO" id="GO:0004630">
    <property type="term" value="F:phospholipase D activity"/>
    <property type="evidence" value="ECO:0007669"/>
    <property type="project" value="UniProtKB-EC"/>
</dbReference>
<evidence type="ECO:0000256" key="5">
    <source>
        <dbReference type="ARBA" id="ARBA00022963"/>
    </source>
</evidence>
<dbReference type="GO" id="GO:0016891">
    <property type="term" value="F:RNA endonuclease activity producing 5'-phosphomonoesters, hydrolytic mechanism"/>
    <property type="evidence" value="ECO:0007669"/>
    <property type="project" value="TreeGrafter"/>
</dbReference>
<dbReference type="Pfam" id="PF13091">
    <property type="entry name" value="PLDc_2"/>
    <property type="match status" value="1"/>
</dbReference>
<reference evidence="9" key="1">
    <citation type="submission" date="2017-11" db="EMBL/GenBank/DDBJ databases">
        <authorList>
            <person name="Chan K.G."/>
            <person name="Lee L.S."/>
        </authorList>
    </citation>
    <scope>NUCLEOTIDE SEQUENCE [LARGE SCALE GENOMIC DNA]</scope>
    <source>
        <strain evidence="9">DSM 100970</strain>
    </source>
</reference>
<gene>
    <name evidence="8" type="ORF">CUN60_01915</name>
</gene>
<name>A0A2I7N3U5_9NEIS</name>
<evidence type="ECO:0000256" key="3">
    <source>
        <dbReference type="ARBA" id="ARBA00012027"/>
    </source>
</evidence>
<comment type="similarity">
    <text evidence="2">Belongs to the phospholipase D family.</text>
</comment>
<dbReference type="GO" id="GO:0006793">
    <property type="term" value="P:phosphorus metabolic process"/>
    <property type="evidence" value="ECO:0007669"/>
    <property type="project" value="UniProtKB-ARBA"/>
</dbReference>
<dbReference type="PANTHER" id="PTHR43856">
    <property type="entry name" value="CARDIOLIPIN HYDROLASE"/>
    <property type="match status" value="1"/>
</dbReference>
<evidence type="ECO:0000256" key="6">
    <source>
        <dbReference type="ARBA" id="ARBA00023098"/>
    </source>
</evidence>
<evidence type="ECO:0000256" key="4">
    <source>
        <dbReference type="ARBA" id="ARBA00022801"/>
    </source>
</evidence>
<accession>A0A2I7N3U5</accession>
<dbReference type="EMBL" id="CP024847">
    <property type="protein sequence ID" value="AUR51113.1"/>
    <property type="molecule type" value="Genomic_DNA"/>
</dbReference>
<keyword evidence="6" id="KW-0443">Lipid metabolism</keyword>
<dbReference type="SMART" id="SM00155">
    <property type="entry name" value="PLDc"/>
    <property type="match status" value="1"/>
</dbReference>